<dbReference type="EMBL" id="CP024199">
    <property type="protein sequence ID" value="AUG54641.1"/>
    <property type="molecule type" value="Genomic_DNA"/>
</dbReference>
<dbReference type="Pfam" id="PF24931">
    <property type="entry name" value="ACT_ACR9_3rd"/>
    <property type="match status" value="1"/>
</dbReference>
<reference evidence="10 12" key="2">
    <citation type="submission" date="2017-10" db="EMBL/GenBank/DDBJ databases">
        <title>Biodiversity and function of Thalassospira species in the particle-attached aromatic-hydrocarbon-degrading consortia from the surface seawater of the China South Sea.</title>
        <authorList>
            <person name="Dong C."/>
            <person name="Liu R."/>
            <person name="Shao Z."/>
        </authorList>
    </citation>
    <scope>NUCLEOTIDE SEQUENCE [LARGE SCALE GENOMIC DNA]</scope>
    <source>
        <strain evidence="10 12">CSC3H3</strain>
    </source>
</reference>
<dbReference type="PROSITE" id="PS51671">
    <property type="entry name" value="ACT"/>
    <property type="match status" value="2"/>
</dbReference>
<dbReference type="CDD" id="cd05401">
    <property type="entry name" value="NT_GlnE_GlnD_like"/>
    <property type="match status" value="1"/>
</dbReference>
<dbReference type="InterPro" id="IPR010043">
    <property type="entry name" value="UTase/UR"/>
</dbReference>
<comment type="similarity">
    <text evidence="7">Belongs to the GlnD family.</text>
</comment>
<keyword evidence="2 7" id="KW-0548">Nucleotidyltransferase</keyword>
<dbReference type="HAMAP" id="MF_00277">
    <property type="entry name" value="PII_uridylyl_transf"/>
    <property type="match status" value="1"/>
</dbReference>
<dbReference type="InterPro" id="IPR002934">
    <property type="entry name" value="Polymerase_NTP_transf_dom"/>
</dbReference>
<keyword evidence="12" id="KW-1185">Reference proteome</keyword>
<evidence type="ECO:0000313" key="12">
    <source>
        <dbReference type="Proteomes" id="UP000233458"/>
    </source>
</evidence>
<dbReference type="NCBIfam" id="NF003467">
    <property type="entry name" value="PRK05092.1"/>
    <property type="match status" value="1"/>
</dbReference>
<gene>
    <name evidence="7" type="primary">glnD</name>
    <name evidence="11" type="ORF">COO20_07815</name>
    <name evidence="10" type="ORF">CSC3H3_19395</name>
</gene>
<dbReference type="EMBL" id="NWTK01000004">
    <property type="protein sequence ID" value="PKR54650.1"/>
    <property type="molecule type" value="Genomic_DNA"/>
</dbReference>
<dbReference type="InterPro" id="IPR002912">
    <property type="entry name" value="ACT_dom"/>
</dbReference>
<evidence type="ECO:0000256" key="5">
    <source>
        <dbReference type="ARBA" id="ARBA00022842"/>
    </source>
</evidence>
<evidence type="ECO:0000313" key="13">
    <source>
        <dbReference type="Proteomes" id="UP000233597"/>
    </source>
</evidence>
<name>A0A2N3KVX2_9PROT</name>
<dbReference type="Pfam" id="PF08335">
    <property type="entry name" value="GlnD_UR_UTase"/>
    <property type="match status" value="1"/>
</dbReference>
<evidence type="ECO:0000259" key="9">
    <source>
        <dbReference type="PROSITE" id="PS51831"/>
    </source>
</evidence>
<dbReference type="SMART" id="SM00471">
    <property type="entry name" value="HDc"/>
    <property type="match status" value="1"/>
</dbReference>
<dbReference type="PANTHER" id="PTHR47320:SF1">
    <property type="entry name" value="BIFUNCTIONAL URIDYLYLTRANSFERASE_URIDYLYL-REMOVING ENZYME"/>
    <property type="match status" value="1"/>
</dbReference>
<dbReference type="CDD" id="cd04900">
    <property type="entry name" value="ACT_UUR-like_1"/>
    <property type="match status" value="1"/>
</dbReference>
<feature type="region of interest" description="Uridylyltransferase" evidence="7">
    <location>
        <begin position="1"/>
        <end position="367"/>
    </location>
</feature>
<dbReference type="Pfam" id="PF01909">
    <property type="entry name" value="NTP_transf_2"/>
    <property type="match status" value="1"/>
</dbReference>
<evidence type="ECO:0000313" key="10">
    <source>
        <dbReference type="EMBL" id="AUG54641.1"/>
    </source>
</evidence>
<dbReference type="InterPro" id="IPR043519">
    <property type="entry name" value="NT_sf"/>
</dbReference>
<dbReference type="KEGG" id="thac:CSC3H3_19395"/>
<feature type="domain" description="ACT" evidence="8">
    <location>
        <begin position="727"/>
        <end position="808"/>
    </location>
</feature>
<dbReference type="NCBIfam" id="TIGR01693">
    <property type="entry name" value="UTase_glnD"/>
    <property type="match status" value="1"/>
</dbReference>
<comment type="activity regulation">
    <text evidence="7">Uridylyltransferase (UTase) activity is inhibited by glutamine, while glutamine activates uridylyl-removing (UR) activity.</text>
</comment>
<dbReference type="PIRSF" id="PIRSF006288">
    <property type="entry name" value="PII_uridyltransf"/>
    <property type="match status" value="1"/>
</dbReference>
<dbReference type="SUPFAM" id="SSF55021">
    <property type="entry name" value="ACT-like"/>
    <property type="match status" value="2"/>
</dbReference>
<comment type="function">
    <text evidence="7">Modifies, by uridylylation and deuridylylation, the PII regulatory proteins (GlnB and homologs), in response to the nitrogen status of the cell that GlnD senses through the glutamine level. Under low glutamine levels, catalyzes the conversion of the PII proteins and UTP to PII-UMP and PPi, while under higher glutamine levels, GlnD hydrolyzes PII-UMP to PII and UMP (deuridylylation). Thus, controls uridylylation state and activity of the PII proteins, and plays an important role in the regulation of nitrogen metabolism.</text>
</comment>
<dbReference type="InterPro" id="IPR045865">
    <property type="entry name" value="ACT-like_dom_sf"/>
</dbReference>
<dbReference type="Gene3D" id="3.30.70.260">
    <property type="match status" value="1"/>
</dbReference>
<proteinExistence type="inferred from homology"/>
<feature type="region of interest" description="Uridylyl-removing" evidence="7">
    <location>
        <begin position="368"/>
        <end position="726"/>
    </location>
</feature>
<dbReference type="PANTHER" id="PTHR47320">
    <property type="entry name" value="BIFUNCTIONAL URIDYLYLTRANSFERASE/URIDYLYL-REMOVING ENZYME"/>
    <property type="match status" value="1"/>
</dbReference>
<dbReference type="OrthoDB" id="9758038at2"/>
<dbReference type="Gene3D" id="1.10.3090.10">
    <property type="entry name" value="cca-adding enzyme, domain 2"/>
    <property type="match status" value="1"/>
</dbReference>
<dbReference type="Pfam" id="PF01966">
    <property type="entry name" value="HD"/>
    <property type="match status" value="1"/>
</dbReference>
<feature type="domain" description="HD" evidence="9">
    <location>
        <begin position="487"/>
        <end position="609"/>
    </location>
</feature>
<dbReference type="InterPro" id="IPR013546">
    <property type="entry name" value="PII_UdlTrfase/GS_AdlTrfase"/>
</dbReference>
<keyword evidence="5 7" id="KW-0460">Magnesium</keyword>
<sequence length="915" mass="104504">MLKVKNQRDIIDRRKVFAELGKIGKDGDLKPLKQRAAVLRCLKDTLLHGRSEIRERFEASNSGHDAVFSYSFLIDQIVRLIHDYAIEFVYPLHNPTKEQRMSVVAVGGYGRGDMAPHSDVDILFLFPYKQTAHGEQVVEYILYMLWDLGLKVGHATRSLEDCLRMARQDITIRTNLLESRFVWGDEAIYDQFRTRFMDELVKGSGLEFIEAKLNERDERHIRMGDSRYVVEPNVKDGKGGLRDLHTLFWIGKYLYRVNTPLELVDQRVLTKKEAQGFLKAQNFLWSVRCWLHYLSDRPEDRLTFDMQREIATRLGYTDHAGASGVERFMKHYYLMVKHVGNLTRIFCAALEERHQRRPLIRFPARFFGNKEIDGFQLRNDRLAVESRDVFREDPIQMLRLFLVAHQNGVGIHPESLRWVTQNLQLIDQSLQKDPAANAIFLQILTHKITPDIPLRKMNEAGVLGRFVPDFGRVVAQMQYDMYHTYTVDEHTIRAIGILNQIECGDLSDEAPVATSVIHKVISRQVLYVAVLMHDIAKGRGGDHSELGAEVAEKLCPRLGLSPADTETVAWLVKAHLWMSATAFKRDLNDPTTIRAFADLVQSQERLRLLLCLTVADIRAVGPNVWNGWKASLLRELYYATDDLLSGGLNADSRDSRVARAQQKVREALTGWSEQDIEDFIERGYPSYWLSFDTETQLRHAELTREAKNSGADITIHTRIETDMDATEITVHTTDHPGLFSQIAGAMAVCGASIVDAKILTLSDGMALDTFWIQDANGEAFNDKGRLNKLRKTLEEVISGQLRPSGEIRKRQVVDNKARTAVFRVEPNVIIDNKASRTHTVIEVTARDRQGLLYDITRVLRDLSLQIASARISTFGERAVDVFYVKDVFGLKIDSRTKFVQIKENLIEVLTNDDRG</sequence>
<dbReference type="CDD" id="cd00077">
    <property type="entry name" value="HDc"/>
    <property type="match status" value="1"/>
</dbReference>
<dbReference type="Proteomes" id="UP000233597">
    <property type="component" value="Unassembled WGS sequence"/>
</dbReference>
<evidence type="ECO:0000256" key="4">
    <source>
        <dbReference type="ARBA" id="ARBA00022801"/>
    </source>
</evidence>
<keyword evidence="4 7" id="KW-0378">Hydrolase</keyword>
<evidence type="ECO:0000256" key="3">
    <source>
        <dbReference type="ARBA" id="ARBA00022737"/>
    </source>
</evidence>
<dbReference type="InterPro" id="IPR006674">
    <property type="entry name" value="HD_domain"/>
</dbReference>
<keyword evidence="6 7" id="KW-0511">Multifunctional enzyme</keyword>
<comment type="cofactor">
    <cofactor evidence="7">
        <name>Mg(2+)</name>
        <dbReference type="ChEBI" id="CHEBI:18420"/>
    </cofactor>
</comment>
<protein>
    <recommendedName>
        <fullName evidence="7">Bifunctional uridylyltransferase/uridylyl-removing enzyme</fullName>
        <shortName evidence="7">UTase/UR</shortName>
    </recommendedName>
    <alternativeName>
        <fullName evidence="7">Bifunctional [protein-PII] modification enzyme</fullName>
    </alternativeName>
    <alternativeName>
        <fullName evidence="7">Bifunctional nitrogen sensor protein</fullName>
    </alternativeName>
    <domain>
        <recommendedName>
            <fullName evidence="7">[Protein-PII] uridylyltransferase</fullName>
            <shortName evidence="7">PII uridylyltransferase</shortName>
            <shortName evidence="7">UTase</shortName>
            <ecNumber evidence="7">2.7.7.59</ecNumber>
        </recommendedName>
    </domain>
    <domain>
        <recommendedName>
            <fullName evidence="7">[Protein-PII]-UMP uridylyl-removing enzyme</fullName>
            <shortName evidence="7">UR</shortName>
            <ecNumber evidence="7">3.1.4.-</ecNumber>
        </recommendedName>
    </domain>
</protein>
<dbReference type="RefSeq" id="WP_101265266.1">
    <property type="nucleotide sequence ID" value="NZ_CP024199.1"/>
</dbReference>
<dbReference type="AlphaFoldDB" id="A0A2N3KVX2"/>
<dbReference type="SUPFAM" id="SSF81891">
    <property type="entry name" value="Poly A polymerase C-terminal region-like"/>
    <property type="match status" value="1"/>
</dbReference>
<evidence type="ECO:0000256" key="2">
    <source>
        <dbReference type="ARBA" id="ARBA00022695"/>
    </source>
</evidence>
<dbReference type="SUPFAM" id="SSF81301">
    <property type="entry name" value="Nucleotidyltransferase"/>
    <property type="match status" value="1"/>
</dbReference>
<dbReference type="Gene3D" id="3.30.460.10">
    <property type="entry name" value="Beta Polymerase, domain 2"/>
    <property type="match status" value="1"/>
</dbReference>
<keyword evidence="1 7" id="KW-0808">Transferase</keyword>
<dbReference type="EC" id="2.7.7.59" evidence="7"/>
<dbReference type="PROSITE" id="PS51831">
    <property type="entry name" value="HD"/>
    <property type="match status" value="1"/>
</dbReference>
<dbReference type="GO" id="GO:0006808">
    <property type="term" value="P:regulation of nitrogen utilization"/>
    <property type="evidence" value="ECO:0007669"/>
    <property type="project" value="UniProtKB-UniRule"/>
</dbReference>
<dbReference type="SUPFAM" id="SSF81593">
    <property type="entry name" value="Nucleotidyltransferase substrate binding subunit/domain"/>
    <property type="match status" value="1"/>
</dbReference>
<evidence type="ECO:0000256" key="7">
    <source>
        <dbReference type="HAMAP-Rule" id="MF_00277"/>
    </source>
</evidence>
<dbReference type="EC" id="3.1.4.-" evidence="7"/>
<comment type="catalytic activity">
    <reaction evidence="7">
        <text>[protein-PII]-L-tyrosine + UTP = [protein-PII]-uridylyl-L-tyrosine + diphosphate</text>
        <dbReference type="Rhea" id="RHEA:13673"/>
        <dbReference type="Rhea" id="RHEA-COMP:12147"/>
        <dbReference type="Rhea" id="RHEA-COMP:12148"/>
        <dbReference type="ChEBI" id="CHEBI:33019"/>
        <dbReference type="ChEBI" id="CHEBI:46398"/>
        <dbReference type="ChEBI" id="CHEBI:46858"/>
        <dbReference type="ChEBI" id="CHEBI:90602"/>
        <dbReference type="EC" id="2.7.7.59"/>
    </reaction>
</comment>
<feature type="domain" description="ACT" evidence="8">
    <location>
        <begin position="840"/>
        <end position="915"/>
    </location>
</feature>
<dbReference type="Proteomes" id="UP000233458">
    <property type="component" value="Chromosome"/>
</dbReference>
<evidence type="ECO:0000256" key="6">
    <source>
        <dbReference type="ARBA" id="ARBA00023268"/>
    </source>
</evidence>
<dbReference type="GO" id="GO:0008773">
    <property type="term" value="F:[protein-PII] uridylyltransferase activity"/>
    <property type="evidence" value="ECO:0007669"/>
    <property type="project" value="UniProtKB-UniRule"/>
</dbReference>
<reference evidence="11 13" key="1">
    <citation type="submission" date="2017-09" db="EMBL/GenBank/DDBJ databases">
        <title>Biodiversity and function of Thalassospira species in the particle-attached aromatic-hydrocarbon-degrading consortia from the surface seawater of the South China Sea.</title>
        <authorList>
            <person name="Dong C."/>
            <person name="Liu R."/>
            <person name="Shao Z."/>
        </authorList>
    </citation>
    <scope>NUCLEOTIDE SEQUENCE [LARGE SCALE GENOMIC DNA]</scope>
    <source>
        <strain evidence="11 13">CSC1P2</strain>
    </source>
</reference>
<accession>A0A2N3KVX2</accession>
<dbReference type="InterPro" id="IPR003607">
    <property type="entry name" value="HD/PDEase_dom"/>
</dbReference>
<dbReference type="CDD" id="cd04899">
    <property type="entry name" value="ACT_ACR-UUR-like_2"/>
    <property type="match status" value="1"/>
</dbReference>
<comment type="domain">
    <text evidence="7">Has four distinct domains: an N-terminal nucleotidyltransferase (NT) domain responsible for UTase activity, a central HD domain that encodes UR activity, and two C-terminal ACT domains that seem to have a role in glutamine sensing.</text>
</comment>
<keyword evidence="3" id="KW-0677">Repeat</keyword>
<dbReference type="GO" id="GO:0008081">
    <property type="term" value="F:phosphoric diester hydrolase activity"/>
    <property type="evidence" value="ECO:0007669"/>
    <property type="project" value="UniProtKB-UniRule"/>
</dbReference>
<evidence type="ECO:0000259" key="8">
    <source>
        <dbReference type="PROSITE" id="PS51671"/>
    </source>
</evidence>
<comment type="catalytic activity">
    <reaction evidence="7">
        <text>[protein-PII]-uridylyl-L-tyrosine + H2O = [protein-PII]-L-tyrosine + UMP + H(+)</text>
        <dbReference type="Rhea" id="RHEA:48600"/>
        <dbReference type="Rhea" id="RHEA-COMP:12147"/>
        <dbReference type="Rhea" id="RHEA-COMP:12148"/>
        <dbReference type="ChEBI" id="CHEBI:15377"/>
        <dbReference type="ChEBI" id="CHEBI:15378"/>
        <dbReference type="ChEBI" id="CHEBI:46858"/>
        <dbReference type="ChEBI" id="CHEBI:57865"/>
        <dbReference type="ChEBI" id="CHEBI:90602"/>
    </reaction>
</comment>
<evidence type="ECO:0000256" key="1">
    <source>
        <dbReference type="ARBA" id="ARBA00022679"/>
    </source>
</evidence>
<evidence type="ECO:0000313" key="11">
    <source>
        <dbReference type="EMBL" id="PKR54650.1"/>
    </source>
</evidence>
<organism evidence="11 13">
    <name type="scientific">Thalassospira marina</name>
    <dbReference type="NCBI Taxonomy" id="2048283"/>
    <lineage>
        <taxon>Bacteria</taxon>
        <taxon>Pseudomonadati</taxon>
        <taxon>Pseudomonadota</taxon>
        <taxon>Alphaproteobacteria</taxon>
        <taxon>Rhodospirillales</taxon>
        <taxon>Thalassospiraceae</taxon>
        <taxon>Thalassospira</taxon>
    </lineage>
</organism>